<dbReference type="EMBL" id="JAQGDS010000006">
    <property type="protein sequence ID" value="KAJ6260016.1"/>
    <property type="molecule type" value="Genomic_DNA"/>
</dbReference>
<comment type="similarity">
    <text evidence="7">Belongs to the peptidase T1A family.</text>
</comment>
<keyword evidence="5 7" id="KW-0647">Proteasome</keyword>
<feature type="compositionally biased region" description="Basic and acidic residues" evidence="8">
    <location>
        <begin position="655"/>
        <end position="664"/>
    </location>
</feature>
<name>A0AAD6IWX9_DREDA</name>
<dbReference type="InterPro" id="IPR029055">
    <property type="entry name" value="Ntn_hydrolases_N"/>
</dbReference>
<dbReference type="GO" id="GO:0005634">
    <property type="term" value="C:nucleus"/>
    <property type="evidence" value="ECO:0007669"/>
    <property type="project" value="UniProtKB-SubCell"/>
</dbReference>
<dbReference type="GO" id="GO:0051603">
    <property type="term" value="P:proteolysis involved in protein catabolic process"/>
    <property type="evidence" value="ECO:0007669"/>
    <property type="project" value="InterPro"/>
</dbReference>
<evidence type="ECO:0000256" key="5">
    <source>
        <dbReference type="ARBA" id="ARBA00022942"/>
    </source>
</evidence>
<evidence type="ECO:0008006" key="12">
    <source>
        <dbReference type="Google" id="ProtNLM"/>
    </source>
</evidence>
<feature type="signal peptide" evidence="9">
    <location>
        <begin position="1"/>
        <end position="24"/>
    </location>
</feature>
<evidence type="ECO:0000256" key="2">
    <source>
        <dbReference type="ARBA" id="ARBA00004123"/>
    </source>
</evidence>
<reference evidence="10" key="1">
    <citation type="submission" date="2023-01" db="EMBL/GenBank/DDBJ databases">
        <title>The chitinases involved in constricting ring structure development in the nematode-trapping fungus Drechslerella dactyloides.</title>
        <authorList>
            <person name="Wang R."/>
            <person name="Zhang L."/>
            <person name="Tang P."/>
            <person name="Li S."/>
            <person name="Liang L."/>
        </authorList>
    </citation>
    <scope>NUCLEOTIDE SEQUENCE</scope>
    <source>
        <strain evidence="10">YMF1.00031</strain>
    </source>
</reference>
<dbReference type="GO" id="GO:0019773">
    <property type="term" value="C:proteasome core complex, alpha-subunit complex"/>
    <property type="evidence" value="ECO:0007669"/>
    <property type="project" value="UniProtKB-UniRule"/>
</dbReference>
<comment type="subcellular location">
    <subcellularLocation>
        <location evidence="3">Cytoplasm</location>
    </subcellularLocation>
    <subcellularLocation>
        <location evidence="2">Nucleus</location>
    </subcellularLocation>
</comment>
<dbReference type="InterPro" id="IPR023332">
    <property type="entry name" value="Proteasome_alpha-type"/>
</dbReference>
<feature type="region of interest" description="Disordered" evidence="8">
    <location>
        <begin position="655"/>
        <end position="682"/>
    </location>
</feature>
<dbReference type="Proteomes" id="UP001221413">
    <property type="component" value="Unassembled WGS sequence"/>
</dbReference>
<sequence length="682" mass="73932">MRTKALFASACGPLLLSWALVTLASPLSGDIDKRAPCNRDNCLRGLIDGRWKSLGLEFCESIISYSPEVISTIYTTPIVTTTVSVPNSLVISTNQTITAPPAVEYVTEYTTVTAANATTRGINARLPLLRNTVRTTTSFMSTRTITRTYDNRKWGTIRMRDVAPTSTPAGLLKIISSCSSSRLSSACSCLTTEIPPVTTTTYLPFPIASTATEYATLDPATVTYTVLVTSTVVSTVTHVDTISTVRNYPAIAIPRFRAGTTTTTVNRVSTITYTSCLYTPTTPANANFDKVDGSWVVASGLSNRVTWTIDDTNPHTPGGKSGHIHFDQAGNYNFRLTAPIPQLCPTHSYRVSVWAASNMNGSPGHITSSPLGPIAYLHDGTGYDLSNSVFSPDGRNFQSCQAYMLTEVRTVQVEYAQKAVENGATTIGLRCKDGVILACEKLITSKLLVPGSNKRISSIDRHVGIATSGLIPDGKHFTNRARDESISWRRSYKESIPVASLADRMGSYAQAYTLYSSVRPFGVTAIIAGADDDGPGLYMIEPSGLYWVPHHIPPIHATTGHTPGYFGAATGKGRQAAKSEIEKLTLADLTLLQAVKEAARIIYVAHDDNKDKEFEIEMTWVTRSPAKATAAATGSKGMIWNGWVHEEVPRELVEEAAREAKKALEEDDDEEDAKGEKMDEDL</sequence>
<keyword evidence="11" id="KW-1185">Reference proteome</keyword>
<dbReference type="Gene3D" id="3.60.20.10">
    <property type="entry name" value="Glutamine Phosphoribosylpyrophosphate, subunit 1, domain 1"/>
    <property type="match status" value="1"/>
</dbReference>
<accession>A0AAD6IWX9</accession>
<evidence type="ECO:0000256" key="3">
    <source>
        <dbReference type="ARBA" id="ARBA00004496"/>
    </source>
</evidence>
<comment type="function">
    <text evidence="1">The proteasome is a multicatalytic proteinase complex which is characterized by its ability to cleave peptides with Arg, Phe, Tyr, Leu, and Glu adjacent to the leaving group at neutral or slightly basic pH. The proteasome has an ATP-dependent proteolytic activity.</text>
</comment>
<keyword evidence="4" id="KW-0963">Cytoplasm</keyword>
<dbReference type="PANTHER" id="PTHR11599">
    <property type="entry name" value="PROTEASOME SUBUNIT ALPHA/BETA"/>
    <property type="match status" value="1"/>
</dbReference>
<dbReference type="FunFam" id="3.60.20.10:FF:000007">
    <property type="entry name" value="Proteasome subunit alpha type"/>
    <property type="match status" value="1"/>
</dbReference>
<dbReference type="PROSITE" id="PS51475">
    <property type="entry name" value="PROTEASOME_ALPHA_2"/>
    <property type="match status" value="1"/>
</dbReference>
<evidence type="ECO:0000256" key="4">
    <source>
        <dbReference type="ARBA" id="ARBA00022490"/>
    </source>
</evidence>
<evidence type="ECO:0000256" key="1">
    <source>
        <dbReference type="ARBA" id="ARBA00002000"/>
    </source>
</evidence>
<dbReference type="SUPFAM" id="SSF56235">
    <property type="entry name" value="N-terminal nucleophile aminohydrolases (Ntn hydrolases)"/>
    <property type="match status" value="1"/>
</dbReference>
<dbReference type="InterPro" id="IPR050115">
    <property type="entry name" value="Proteasome_alpha"/>
</dbReference>
<evidence type="ECO:0000313" key="11">
    <source>
        <dbReference type="Proteomes" id="UP001221413"/>
    </source>
</evidence>
<feature type="compositionally biased region" description="Acidic residues" evidence="8">
    <location>
        <begin position="665"/>
        <end position="682"/>
    </location>
</feature>
<dbReference type="Pfam" id="PF00227">
    <property type="entry name" value="Proteasome"/>
    <property type="match status" value="2"/>
</dbReference>
<comment type="caution">
    <text evidence="10">The sequence shown here is derived from an EMBL/GenBank/DDBJ whole genome shotgun (WGS) entry which is preliminary data.</text>
</comment>
<evidence type="ECO:0000256" key="7">
    <source>
        <dbReference type="PROSITE-ProRule" id="PRU00808"/>
    </source>
</evidence>
<evidence type="ECO:0000256" key="6">
    <source>
        <dbReference type="ARBA" id="ARBA00023242"/>
    </source>
</evidence>
<proteinExistence type="inferred from homology"/>
<evidence type="ECO:0000256" key="9">
    <source>
        <dbReference type="SAM" id="SignalP"/>
    </source>
</evidence>
<gene>
    <name evidence="10" type="ORF">Dda_5661</name>
</gene>
<evidence type="ECO:0000313" key="10">
    <source>
        <dbReference type="EMBL" id="KAJ6260016.1"/>
    </source>
</evidence>
<keyword evidence="9" id="KW-0732">Signal</keyword>
<dbReference type="AlphaFoldDB" id="A0AAD6IWX9"/>
<feature type="chain" id="PRO_5042231358" description="Proteasome endopeptidase complex" evidence="9">
    <location>
        <begin position="25"/>
        <end position="682"/>
    </location>
</feature>
<dbReference type="InterPro" id="IPR001353">
    <property type="entry name" value="Proteasome_sua/b"/>
</dbReference>
<dbReference type="GO" id="GO:0005737">
    <property type="term" value="C:cytoplasm"/>
    <property type="evidence" value="ECO:0007669"/>
    <property type="project" value="UniProtKB-SubCell"/>
</dbReference>
<keyword evidence="6" id="KW-0539">Nucleus</keyword>
<dbReference type="CDD" id="cd03751">
    <property type="entry name" value="proteasome_alpha_type_3"/>
    <property type="match status" value="1"/>
</dbReference>
<protein>
    <recommendedName>
        <fullName evidence="12">Proteasome endopeptidase complex</fullName>
    </recommendedName>
</protein>
<organism evidence="10 11">
    <name type="scientific">Drechslerella dactyloides</name>
    <name type="common">Nematode-trapping fungus</name>
    <name type="synonym">Arthrobotrys dactyloides</name>
    <dbReference type="NCBI Taxonomy" id="74499"/>
    <lineage>
        <taxon>Eukaryota</taxon>
        <taxon>Fungi</taxon>
        <taxon>Dikarya</taxon>
        <taxon>Ascomycota</taxon>
        <taxon>Pezizomycotina</taxon>
        <taxon>Orbiliomycetes</taxon>
        <taxon>Orbiliales</taxon>
        <taxon>Orbiliaceae</taxon>
        <taxon>Drechslerella</taxon>
    </lineage>
</organism>
<evidence type="ECO:0000256" key="8">
    <source>
        <dbReference type="SAM" id="MobiDB-lite"/>
    </source>
</evidence>